<evidence type="ECO:0000313" key="4">
    <source>
        <dbReference type="EMBL" id="HJC71825.1"/>
    </source>
</evidence>
<proteinExistence type="inferred from homology"/>
<dbReference type="GO" id="GO:0003677">
    <property type="term" value="F:DNA binding"/>
    <property type="evidence" value="ECO:0007669"/>
    <property type="project" value="UniProtKB-KW"/>
</dbReference>
<dbReference type="Pfam" id="PF14659">
    <property type="entry name" value="Phage_int_SAM_3"/>
    <property type="match status" value="1"/>
</dbReference>
<evidence type="ECO:0000256" key="2">
    <source>
        <dbReference type="ARBA" id="ARBA00023125"/>
    </source>
</evidence>
<dbReference type="Gene3D" id="1.10.150.130">
    <property type="match status" value="1"/>
</dbReference>
<sequence>MKDTTGARRQKWISTGLPVKGNKARAAEQLRKVLDEYEKGHVLFSTRTSLLELLEEWLENVKPLIEPNTYTNYEIVYRAHLKPAVTVTMRTP</sequence>
<feature type="domain" description="Integrase SAM-like N-terminal" evidence="3">
    <location>
        <begin position="52"/>
        <end position="84"/>
    </location>
</feature>
<accession>A0A9D2Q5J3</accession>
<reference evidence="4" key="1">
    <citation type="journal article" date="2021" name="PeerJ">
        <title>Extensive microbial diversity within the chicken gut microbiome revealed by metagenomics and culture.</title>
        <authorList>
            <person name="Gilroy R."/>
            <person name="Ravi A."/>
            <person name="Getino M."/>
            <person name="Pursley I."/>
            <person name="Horton D.L."/>
            <person name="Alikhan N.F."/>
            <person name="Baker D."/>
            <person name="Gharbi K."/>
            <person name="Hall N."/>
            <person name="Watson M."/>
            <person name="Adriaenssens E.M."/>
            <person name="Foster-Nyarko E."/>
            <person name="Jarju S."/>
            <person name="Secka A."/>
            <person name="Antonio M."/>
            <person name="Oren A."/>
            <person name="Chaudhuri R.R."/>
            <person name="La Ragione R."/>
            <person name="Hildebrand F."/>
            <person name="Pallen M.J."/>
        </authorList>
    </citation>
    <scope>NUCLEOTIDE SEQUENCE</scope>
    <source>
        <strain evidence="4">5933</strain>
    </source>
</reference>
<keyword evidence="2" id="KW-0238">DNA-binding</keyword>
<evidence type="ECO:0000313" key="5">
    <source>
        <dbReference type="Proteomes" id="UP000823918"/>
    </source>
</evidence>
<evidence type="ECO:0000256" key="1">
    <source>
        <dbReference type="ARBA" id="ARBA00008857"/>
    </source>
</evidence>
<organism evidence="4 5">
    <name type="scientific">Candidatus Ruthenibacterium merdavium</name>
    <dbReference type="NCBI Taxonomy" id="2838752"/>
    <lineage>
        <taxon>Bacteria</taxon>
        <taxon>Bacillati</taxon>
        <taxon>Bacillota</taxon>
        <taxon>Clostridia</taxon>
        <taxon>Eubacteriales</taxon>
        <taxon>Oscillospiraceae</taxon>
        <taxon>Ruthenibacterium</taxon>
    </lineage>
</organism>
<evidence type="ECO:0000259" key="3">
    <source>
        <dbReference type="Pfam" id="PF14659"/>
    </source>
</evidence>
<dbReference type="GO" id="GO:0015074">
    <property type="term" value="P:DNA integration"/>
    <property type="evidence" value="ECO:0007669"/>
    <property type="project" value="InterPro"/>
</dbReference>
<protein>
    <recommendedName>
        <fullName evidence="3">Integrase SAM-like N-terminal domain-containing protein</fullName>
    </recommendedName>
</protein>
<comment type="similarity">
    <text evidence="1">Belongs to the 'phage' integrase family.</text>
</comment>
<dbReference type="EMBL" id="DWWA01000019">
    <property type="protein sequence ID" value="HJC71825.1"/>
    <property type="molecule type" value="Genomic_DNA"/>
</dbReference>
<dbReference type="InterPro" id="IPR010998">
    <property type="entry name" value="Integrase_recombinase_N"/>
</dbReference>
<dbReference type="InterPro" id="IPR004107">
    <property type="entry name" value="Integrase_SAM-like_N"/>
</dbReference>
<comment type="caution">
    <text evidence="4">The sequence shown here is derived from an EMBL/GenBank/DDBJ whole genome shotgun (WGS) entry which is preliminary data.</text>
</comment>
<name>A0A9D2Q5J3_9FIRM</name>
<dbReference type="AlphaFoldDB" id="A0A9D2Q5J3"/>
<reference evidence="4" key="2">
    <citation type="submission" date="2021-04" db="EMBL/GenBank/DDBJ databases">
        <authorList>
            <person name="Gilroy R."/>
        </authorList>
    </citation>
    <scope>NUCLEOTIDE SEQUENCE</scope>
    <source>
        <strain evidence="4">5933</strain>
    </source>
</reference>
<dbReference type="Proteomes" id="UP000823918">
    <property type="component" value="Unassembled WGS sequence"/>
</dbReference>
<gene>
    <name evidence="4" type="ORF">H9698_03395</name>
</gene>